<protein>
    <submittedName>
        <fullName evidence="1">Uncharacterized protein</fullName>
    </submittedName>
</protein>
<dbReference type="AlphaFoldDB" id="A0A9W8JVX5"/>
<evidence type="ECO:0000313" key="2">
    <source>
        <dbReference type="Proteomes" id="UP001148786"/>
    </source>
</evidence>
<comment type="caution">
    <text evidence="1">The sequence shown here is derived from an EMBL/GenBank/DDBJ whole genome shotgun (WGS) entry which is preliminary data.</text>
</comment>
<dbReference type="Proteomes" id="UP001148786">
    <property type="component" value="Unassembled WGS sequence"/>
</dbReference>
<evidence type="ECO:0000313" key="1">
    <source>
        <dbReference type="EMBL" id="KAJ3504040.1"/>
    </source>
</evidence>
<dbReference type="EMBL" id="JANKHO010001060">
    <property type="protein sequence ID" value="KAJ3504040.1"/>
    <property type="molecule type" value="Genomic_DNA"/>
</dbReference>
<proteinExistence type="predicted"/>
<dbReference type="OrthoDB" id="3093712at2759"/>
<name>A0A9W8JVX5_9AGAR</name>
<sequence length="158" mass="17801">MSSSYTPGQRGLSMYDYESQRLSAPRTWPFKRYYALNIGKSHEKFFGVLVKKGLVQEIPKPDPDGFYPYSITVKAYRTLIEETKGLLIRRATVVKATGPEPAEGEKKPPLDDPRFTGDQFDAIILGSPEQTATEEQKRLAADLLDLSVEDVVQVYIIN</sequence>
<accession>A0A9W8JVX5</accession>
<organism evidence="1 2">
    <name type="scientific">Agrocybe chaxingu</name>
    <dbReference type="NCBI Taxonomy" id="84603"/>
    <lineage>
        <taxon>Eukaryota</taxon>
        <taxon>Fungi</taxon>
        <taxon>Dikarya</taxon>
        <taxon>Basidiomycota</taxon>
        <taxon>Agaricomycotina</taxon>
        <taxon>Agaricomycetes</taxon>
        <taxon>Agaricomycetidae</taxon>
        <taxon>Agaricales</taxon>
        <taxon>Agaricineae</taxon>
        <taxon>Strophariaceae</taxon>
        <taxon>Agrocybe</taxon>
    </lineage>
</organism>
<gene>
    <name evidence="1" type="ORF">NLJ89_g8146</name>
</gene>
<reference evidence="1" key="1">
    <citation type="submission" date="2022-07" db="EMBL/GenBank/DDBJ databases">
        <title>Genome Sequence of Agrocybe chaxingu.</title>
        <authorList>
            <person name="Buettner E."/>
        </authorList>
    </citation>
    <scope>NUCLEOTIDE SEQUENCE</scope>
    <source>
        <strain evidence="1">MP-N11</strain>
    </source>
</reference>
<keyword evidence="2" id="KW-1185">Reference proteome</keyword>